<name>A0A0C2XZK7_SERVB</name>
<reference evidence="2 3" key="1">
    <citation type="submission" date="2014-04" db="EMBL/GenBank/DDBJ databases">
        <authorList>
            <consortium name="DOE Joint Genome Institute"/>
            <person name="Kuo A."/>
            <person name="Zuccaro A."/>
            <person name="Kohler A."/>
            <person name="Nagy L.G."/>
            <person name="Floudas D."/>
            <person name="Copeland A."/>
            <person name="Barry K.W."/>
            <person name="Cichocki N."/>
            <person name="Veneault-Fourrey C."/>
            <person name="LaButti K."/>
            <person name="Lindquist E.A."/>
            <person name="Lipzen A."/>
            <person name="Lundell T."/>
            <person name="Morin E."/>
            <person name="Murat C."/>
            <person name="Sun H."/>
            <person name="Tunlid A."/>
            <person name="Henrissat B."/>
            <person name="Grigoriev I.V."/>
            <person name="Hibbett D.S."/>
            <person name="Martin F."/>
            <person name="Nordberg H.P."/>
            <person name="Cantor M.N."/>
            <person name="Hua S.X."/>
        </authorList>
    </citation>
    <scope>NUCLEOTIDE SEQUENCE [LARGE SCALE GENOMIC DNA]</scope>
    <source>
        <strain evidence="2 3">MAFF 305830</strain>
    </source>
</reference>
<evidence type="ECO:0000313" key="2">
    <source>
        <dbReference type="EMBL" id="KIM34292.1"/>
    </source>
</evidence>
<keyword evidence="3" id="KW-1185">Reference proteome</keyword>
<protein>
    <submittedName>
        <fullName evidence="2">Uncharacterized protein</fullName>
    </submittedName>
</protein>
<evidence type="ECO:0000313" key="3">
    <source>
        <dbReference type="Proteomes" id="UP000054097"/>
    </source>
</evidence>
<evidence type="ECO:0000256" key="1">
    <source>
        <dbReference type="SAM" id="MobiDB-lite"/>
    </source>
</evidence>
<feature type="region of interest" description="Disordered" evidence="1">
    <location>
        <begin position="1"/>
        <end position="61"/>
    </location>
</feature>
<organism evidence="2 3">
    <name type="scientific">Serendipita vermifera MAFF 305830</name>
    <dbReference type="NCBI Taxonomy" id="933852"/>
    <lineage>
        <taxon>Eukaryota</taxon>
        <taxon>Fungi</taxon>
        <taxon>Dikarya</taxon>
        <taxon>Basidiomycota</taxon>
        <taxon>Agaricomycotina</taxon>
        <taxon>Agaricomycetes</taxon>
        <taxon>Sebacinales</taxon>
        <taxon>Serendipitaceae</taxon>
        <taxon>Serendipita</taxon>
    </lineage>
</organism>
<gene>
    <name evidence="2" type="ORF">M408DRAFT_93514</name>
</gene>
<dbReference type="AlphaFoldDB" id="A0A0C2XZK7"/>
<reference evidence="3" key="2">
    <citation type="submission" date="2015-01" db="EMBL/GenBank/DDBJ databases">
        <title>Evolutionary Origins and Diversification of the Mycorrhizal Mutualists.</title>
        <authorList>
            <consortium name="DOE Joint Genome Institute"/>
            <consortium name="Mycorrhizal Genomics Consortium"/>
            <person name="Kohler A."/>
            <person name="Kuo A."/>
            <person name="Nagy L.G."/>
            <person name="Floudas D."/>
            <person name="Copeland A."/>
            <person name="Barry K.W."/>
            <person name="Cichocki N."/>
            <person name="Veneault-Fourrey C."/>
            <person name="LaButti K."/>
            <person name="Lindquist E.A."/>
            <person name="Lipzen A."/>
            <person name="Lundell T."/>
            <person name="Morin E."/>
            <person name="Murat C."/>
            <person name="Riley R."/>
            <person name="Ohm R."/>
            <person name="Sun H."/>
            <person name="Tunlid A."/>
            <person name="Henrissat B."/>
            <person name="Grigoriev I.V."/>
            <person name="Hibbett D.S."/>
            <person name="Martin F."/>
        </authorList>
    </citation>
    <scope>NUCLEOTIDE SEQUENCE [LARGE SCALE GENOMIC DNA]</scope>
    <source>
        <strain evidence="3">MAFF 305830</strain>
    </source>
</reference>
<proteinExistence type="predicted"/>
<dbReference type="HOGENOM" id="CLU_2005321_0_0_1"/>
<feature type="compositionally biased region" description="Polar residues" evidence="1">
    <location>
        <begin position="35"/>
        <end position="48"/>
    </location>
</feature>
<accession>A0A0C2XZK7</accession>
<dbReference type="Proteomes" id="UP000054097">
    <property type="component" value="Unassembled WGS sequence"/>
</dbReference>
<feature type="compositionally biased region" description="Acidic residues" evidence="1">
    <location>
        <begin position="98"/>
        <end position="111"/>
    </location>
</feature>
<feature type="region of interest" description="Disordered" evidence="1">
    <location>
        <begin position="98"/>
        <end position="124"/>
    </location>
</feature>
<sequence>MSMNYANVDPALRPIGNPSAPTPDPRMRNLPRLATGSSREGTPQSASYYNKPAPNAFYPMQHTPQMPVLSQTQQIQKLFELNPGLQQLQNIANKATEYNEDEEGEELDDEQLANSNAHSRENLL</sequence>
<dbReference type="EMBL" id="KN824277">
    <property type="protein sequence ID" value="KIM34292.1"/>
    <property type="molecule type" value="Genomic_DNA"/>
</dbReference>